<comment type="caution">
    <text evidence="10">The sequence shown here is derived from an EMBL/GenBank/DDBJ whole genome shotgun (WGS) entry which is preliminary data.</text>
</comment>
<dbReference type="EC" id="3.2.1.51" evidence="3"/>
<evidence type="ECO:0000256" key="2">
    <source>
        <dbReference type="ARBA" id="ARBA00007951"/>
    </source>
</evidence>
<reference evidence="10 11" key="1">
    <citation type="submission" date="2019-02" db="EMBL/GenBank/DDBJ databases">
        <title>Deep-cultivation of Planctomycetes and their phenomic and genomic characterization uncovers novel biology.</title>
        <authorList>
            <person name="Wiegand S."/>
            <person name="Jogler M."/>
            <person name="Boedeker C."/>
            <person name="Pinto D."/>
            <person name="Vollmers J."/>
            <person name="Rivas-Marin E."/>
            <person name="Kohn T."/>
            <person name="Peeters S.H."/>
            <person name="Heuer A."/>
            <person name="Rast P."/>
            <person name="Oberbeckmann S."/>
            <person name="Bunk B."/>
            <person name="Jeske O."/>
            <person name="Meyerdierks A."/>
            <person name="Storesund J.E."/>
            <person name="Kallscheuer N."/>
            <person name="Luecker S."/>
            <person name="Lage O.M."/>
            <person name="Pohl T."/>
            <person name="Merkel B.J."/>
            <person name="Hornburger P."/>
            <person name="Mueller R.-W."/>
            <person name="Bruemmer F."/>
            <person name="Labrenz M."/>
            <person name="Spormann A.M."/>
            <person name="Op Den Camp H."/>
            <person name="Overmann J."/>
            <person name="Amann R."/>
            <person name="Jetten M.S.M."/>
            <person name="Mascher T."/>
            <person name="Medema M.H."/>
            <person name="Devos D.P."/>
            <person name="Kaster A.-K."/>
            <person name="Ovreas L."/>
            <person name="Rohde M."/>
            <person name="Galperin M.Y."/>
            <person name="Jogler C."/>
        </authorList>
    </citation>
    <scope>NUCLEOTIDE SEQUENCE [LARGE SCALE GENOMIC DNA]</scope>
    <source>
        <strain evidence="10 11">Poly51</strain>
    </source>
</reference>
<accession>A0A5C6EI56</accession>
<dbReference type="GO" id="GO:0006004">
    <property type="term" value="P:fucose metabolic process"/>
    <property type="evidence" value="ECO:0007669"/>
    <property type="project" value="InterPro"/>
</dbReference>
<dbReference type="RefSeq" id="WP_146460240.1">
    <property type="nucleotide sequence ID" value="NZ_SJPW01000006.1"/>
</dbReference>
<keyword evidence="5" id="KW-0378">Hydrolase</keyword>
<dbReference type="AlphaFoldDB" id="A0A5C6EI56"/>
<protein>
    <recommendedName>
        <fullName evidence="3">alpha-L-fucosidase</fullName>
        <ecNumber evidence="3">3.2.1.51</ecNumber>
    </recommendedName>
</protein>
<dbReference type="InterPro" id="IPR013780">
    <property type="entry name" value="Glyco_hydro_b"/>
</dbReference>
<organism evidence="10 11">
    <name type="scientific">Rubripirellula tenax</name>
    <dbReference type="NCBI Taxonomy" id="2528015"/>
    <lineage>
        <taxon>Bacteria</taxon>
        <taxon>Pseudomonadati</taxon>
        <taxon>Planctomycetota</taxon>
        <taxon>Planctomycetia</taxon>
        <taxon>Pirellulales</taxon>
        <taxon>Pirellulaceae</taxon>
        <taxon>Rubripirellula</taxon>
    </lineage>
</organism>
<dbReference type="EMBL" id="SJPW01000006">
    <property type="protein sequence ID" value="TWU48722.1"/>
    <property type="molecule type" value="Genomic_DNA"/>
</dbReference>
<evidence type="ECO:0000256" key="3">
    <source>
        <dbReference type="ARBA" id="ARBA00012662"/>
    </source>
</evidence>
<feature type="domain" description="Alpha-L-fucosidase C-terminal" evidence="9">
    <location>
        <begin position="444"/>
        <end position="527"/>
    </location>
</feature>
<evidence type="ECO:0000256" key="7">
    <source>
        <dbReference type="SAM" id="SignalP"/>
    </source>
</evidence>
<proteinExistence type="inferred from homology"/>
<feature type="chain" id="PRO_5022712584" description="alpha-L-fucosidase" evidence="7">
    <location>
        <begin position="19"/>
        <end position="528"/>
    </location>
</feature>
<evidence type="ECO:0000256" key="6">
    <source>
        <dbReference type="ARBA" id="ARBA00023295"/>
    </source>
</evidence>
<evidence type="ECO:0000256" key="1">
    <source>
        <dbReference type="ARBA" id="ARBA00004071"/>
    </source>
</evidence>
<dbReference type="Gene3D" id="2.60.40.1180">
    <property type="entry name" value="Golgi alpha-mannosidase II"/>
    <property type="match status" value="1"/>
</dbReference>
<evidence type="ECO:0000313" key="10">
    <source>
        <dbReference type="EMBL" id="TWU48722.1"/>
    </source>
</evidence>
<sequence precursor="true">MKYLALASLLLAAVSVQAESPEVAMQPHPNVAPAVKNIDAKIAEGPFQAKWDSLSGYEIPQWYKDAKFGIFIHWGAYSVPAFGSEWYPRQMYINLDRRGDNFFQHHIDTYGPQKTFGYKDFIPSFKAEKFNADEWAKLFKDTGARYVIPVAEHHDGFPMYDCSFTKWDASEMGPKRDIVKELSVSVREQGMKFGVSSHRAFNWMFYVRNEAYDNADPQYADLYGRPMPFLFQENAWDYQNFFPPQDQQFKDDWLARSCEIVDKYQPDVFWFDFGITPDRKETYETNSYAEHLQKFAAYYYNQSKGWNDGIGVINYKFEAFPEDAAVLDKERSKMAEIRKPFWQTDTAVSASSWGYTENQRYKTPDRLVDDLVDIVSKNGCLLLNVGPRPDGTIPEEDQAILKAIGGWLKINGEAIYDTTYWTTFGEGPTSVSTGHVSESKDKPFTSEDIRFTAKGDVLYVTGMAWPKTNSITIKTLASDSKYYADDIGSITLLGSDEEIKWNRNAEGLTVSLPAKHPSEFAYVLKVTK</sequence>
<dbReference type="SMART" id="SM00812">
    <property type="entry name" value="Alpha_L_fucos"/>
    <property type="match status" value="1"/>
</dbReference>
<dbReference type="InterPro" id="IPR016286">
    <property type="entry name" value="FUC_metazoa-typ"/>
</dbReference>
<keyword evidence="4 7" id="KW-0732">Signal</keyword>
<feature type="signal peptide" evidence="7">
    <location>
        <begin position="1"/>
        <end position="18"/>
    </location>
</feature>
<gene>
    <name evidence="10" type="ORF">Poly51_46240</name>
</gene>
<dbReference type="OrthoDB" id="9760597at2"/>
<dbReference type="PANTHER" id="PTHR10030">
    <property type="entry name" value="ALPHA-L-FUCOSIDASE"/>
    <property type="match status" value="1"/>
</dbReference>
<dbReference type="GO" id="GO:0016139">
    <property type="term" value="P:glycoside catabolic process"/>
    <property type="evidence" value="ECO:0007669"/>
    <property type="project" value="TreeGrafter"/>
</dbReference>
<evidence type="ECO:0000259" key="9">
    <source>
        <dbReference type="Pfam" id="PF16757"/>
    </source>
</evidence>
<dbReference type="PANTHER" id="PTHR10030:SF37">
    <property type="entry name" value="ALPHA-L-FUCOSIDASE-RELATED"/>
    <property type="match status" value="1"/>
</dbReference>
<dbReference type="InterPro" id="IPR057739">
    <property type="entry name" value="Glyco_hydro_29_N"/>
</dbReference>
<evidence type="ECO:0000313" key="11">
    <source>
        <dbReference type="Proteomes" id="UP000318288"/>
    </source>
</evidence>
<dbReference type="SUPFAM" id="SSF51445">
    <property type="entry name" value="(Trans)glycosidases"/>
    <property type="match status" value="1"/>
</dbReference>
<name>A0A5C6EI56_9BACT</name>
<dbReference type="GO" id="GO:0005764">
    <property type="term" value="C:lysosome"/>
    <property type="evidence" value="ECO:0007669"/>
    <property type="project" value="TreeGrafter"/>
</dbReference>
<dbReference type="Proteomes" id="UP000318288">
    <property type="component" value="Unassembled WGS sequence"/>
</dbReference>
<dbReference type="Pfam" id="PF01120">
    <property type="entry name" value="Alpha_L_fucos"/>
    <property type="match status" value="1"/>
</dbReference>
<feature type="domain" description="Glycoside hydrolase family 29 N-terminal" evidence="8">
    <location>
        <begin position="39"/>
        <end position="413"/>
    </location>
</feature>
<dbReference type="InterPro" id="IPR031919">
    <property type="entry name" value="Fucosidase_C"/>
</dbReference>
<dbReference type="FunFam" id="3.20.20.80:FF:000158">
    <property type="entry name" value="Exported alpha-L-fucosidase"/>
    <property type="match status" value="1"/>
</dbReference>
<keyword evidence="6" id="KW-0326">Glycosidase</keyword>
<evidence type="ECO:0000259" key="8">
    <source>
        <dbReference type="Pfam" id="PF01120"/>
    </source>
</evidence>
<dbReference type="Gene3D" id="3.20.20.80">
    <property type="entry name" value="Glycosidases"/>
    <property type="match status" value="1"/>
</dbReference>
<dbReference type="GO" id="GO:0004560">
    <property type="term" value="F:alpha-L-fucosidase activity"/>
    <property type="evidence" value="ECO:0007669"/>
    <property type="project" value="InterPro"/>
</dbReference>
<dbReference type="PIRSF" id="PIRSF001092">
    <property type="entry name" value="Alpha-L-fucosidase"/>
    <property type="match status" value="1"/>
</dbReference>
<dbReference type="InterPro" id="IPR000933">
    <property type="entry name" value="Glyco_hydro_29"/>
</dbReference>
<comment type="similarity">
    <text evidence="2">Belongs to the glycosyl hydrolase 29 family.</text>
</comment>
<dbReference type="Pfam" id="PF16757">
    <property type="entry name" value="Fucosidase_C"/>
    <property type="match status" value="1"/>
</dbReference>
<comment type="function">
    <text evidence="1">Alpha-L-fucosidase is responsible for hydrolyzing the alpha-1,6-linked fucose joined to the reducing-end N-acetylglucosamine of the carbohydrate moieties of glycoproteins.</text>
</comment>
<evidence type="ECO:0000256" key="4">
    <source>
        <dbReference type="ARBA" id="ARBA00022729"/>
    </source>
</evidence>
<dbReference type="InterPro" id="IPR017853">
    <property type="entry name" value="GH"/>
</dbReference>
<keyword evidence="11" id="KW-1185">Reference proteome</keyword>
<evidence type="ECO:0000256" key="5">
    <source>
        <dbReference type="ARBA" id="ARBA00022801"/>
    </source>
</evidence>